<keyword evidence="4" id="KW-1185">Reference proteome</keyword>
<dbReference type="PANTHER" id="PTHR33349">
    <property type="entry name" value="EMB|CAB62594.1"/>
    <property type="match status" value="1"/>
</dbReference>
<dbReference type="SMART" id="SM01054">
    <property type="entry name" value="CaM_binding"/>
    <property type="match status" value="1"/>
</dbReference>
<protein>
    <recommendedName>
        <fullName evidence="2">Calmodulin-binding domain-containing protein</fullName>
    </recommendedName>
</protein>
<feature type="domain" description="Calmodulin-binding" evidence="2">
    <location>
        <begin position="617"/>
        <end position="730"/>
    </location>
</feature>
<dbReference type="EMBL" id="JACEGQ020000017">
    <property type="protein sequence ID" value="KAH8483600.1"/>
    <property type="molecule type" value="Genomic_DNA"/>
</dbReference>
<feature type="region of interest" description="Disordered" evidence="1">
    <location>
        <begin position="381"/>
        <end position="452"/>
    </location>
</feature>
<evidence type="ECO:0000313" key="4">
    <source>
        <dbReference type="Proteomes" id="UP000807159"/>
    </source>
</evidence>
<gene>
    <name evidence="3" type="ORF">H0E87_028125</name>
</gene>
<feature type="region of interest" description="Disordered" evidence="1">
    <location>
        <begin position="1"/>
        <end position="35"/>
    </location>
</feature>
<feature type="compositionally biased region" description="Low complexity" evidence="1">
    <location>
        <begin position="94"/>
        <end position="114"/>
    </location>
</feature>
<dbReference type="InterPro" id="IPR012417">
    <property type="entry name" value="CaM-bd_dom_pln"/>
</dbReference>
<feature type="compositionally biased region" description="Polar residues" evidence="1">
    <location>
        <begin position="273"/>
        <end position="287"/>
    </location>
</feature>
<feature type="compositionally biased region" description="Polar residues" evidence="1">
    <location>
        <begin position="381"/>
        <end position="392"/>
    </location>
</feature>
<feature type="region of interest" description="Disordered" evidence="1">
    <location>
        <begin position="273"/>
        <end position="365"/>
    </location>
</feature>
<proteinExistence type="predicted"/>
<dbReference type="PANTHER" id="PTHR33349:SF1">
    <property type="entry name" value="EMB|CAB62594.1"/>
    <property type="match status" value="1"/>
</dbReference>
<sequence>MAEPSISLAVTPTIAEADRGNSKRNSMGKSSLSDTSKEILPHYLRASTGSCHDFCKYGRKHAFEEKARCSFPRRIIKKLPDDQSLAESQTEDYSTSVVKVKSSPNSISPSANSPEIIKREVSTKSVVSQTPLFKEVLTKRMTPAGLLARSFDSQSSMLREALAKKESSAGLPLAKSFDGQSPVSREVLAKKKSSAGLPLTKSFDGRSPVSREVLAKKKSSAGSPLAKSFDGRSPVSKEVLAKKKLSTGLPLTKSFDGQSPVSSEVLFKKMTLTQEVSTKSADSQGSGPSEIWMRKKTSAVRRKENSKINSSTKLDGGQGSGSSEIWMKTKTTAVGRKKDSEVNSYPSITRQDLASSSEKPGVSMKQVLSKAKEVKLSAKYASTLNPKSSSPDASRVFGARRNGDIKIKRRTGTSKAVAKNLQASPRASFSPRRSVGGVARGLASPRASLSSKPSPIRIACLNEKKNRSLKLTPQTKEINDKQHKNKNSHKNADLIQPDGKLEESNGDTIQEKTLYVIKVKADNKYVESGHNENVSVEASPPLLSSLKSPSLPKSISSMSHSEKDEEESEYTVTEAEDDTSSEYDETECIEETETLEAEHRGRNRKSGMVLSEDKDGNPVKLRFRRGRVIDILSENNSPRRLKFRRGRVLGDNQNLKADGRRSFKRRGADGDVIDSKHDSGKFVLRHQDVHGKKDAQGLFNNVIEETASKLVETRKSKVKALVGAFETVISLQDGKPSANAAS</sequence>
<feature type="compositionally biased region" description="Polar residues" evidence="1">
    <location>
        <begin position="23"/>
        <end position="34"/>
    </location>
</feature>
<feature type="compositionally biased region" description="Low complexity" evidence="1">
    <location>
        <begin position="423"/>
        <end position="434"/>
    </location>
</feature>
<comment type="caution">
    <text evidence="3">The sequence shown here is derived from an EMBL/GenBank/DDBJ whole genome shotgun (WGS) entry which is preliminary data.</text>
</comment>
<feature type="compositionally biased region" description="Acidic residues" evidence="1">
    <location>
        <begin position="564"/>
        <end position="595"/>
    </location>
</feature>
<feature type="region of interest" description="Disordered" evidence="1">
    <location>
        <begin position="167"/>
        <end position="233"/>
    </location>
</feature>
<feature type="region of interest" description="Disordered" evidence="1">
    <location>
        <begin position="528"/>
        <end position="613"/>
    </location>
</feature>
<name>A0A8T2WS63_POPDE</name>
<feature type="region of interest" description="Disordered" evidence="1">
    <location>
        <begin position="465"/>
        <end position="511"/>
    </location>
</feature>
<feature type="region of interest" description="Disordered" evidence="1">
    <location>
        <begin position="80"/>
        <end position="114"/>
    </location>
</feature>
<reference evidence="3" key="1">
    <citation type="journal article" date="2021" name="J. Hered.">
        <title>Genome Assembly of Salicaceae Populus deltoides (Eastern Cottonwood) I-69 Based on Nanopore Sequencing and Hi-C Technologies.</title>
        <authorList>
            <person name="Bai S."/>
            <person name="Wu H."/>
            <person name="Zhang J."/>
            <person name="Pan Z."/>
            <person name="Zhao W."/>
            <person name="Li Z."/>
            <person name="Tong C."/>
        </authorList>
    </citation>
    <scope>NUCLEOTIDE SEQUENCE</scope>
    <source>
        <tissue evidence="3">Leaf</tissue>
    </source>
</reference>
<evidence type="ECO:0000259" key="2">
    <source>
        <dbReference type="SMART" id="SM01054"/>
    </source>
</evidence>
<dbReference type="GO" id="GO:0005516">
    <property type="term" value="F:calmodulin binding"/>
    <property type="evidence" value="ECO:0007669"/>
    <property type="project" value="InterPro"/>
</dbReference>
<dbReference type="Pfam" id="PF07839">
    <property type="entry name" value="CaM_binding"/>
    <property type="match status" value="1"/>
</dbReference>
<dbReference type="Proteomes" id="UP000807159">
    <property type="component" value="Chromosome 17"/>
</dbReference>
<feature type="compositionally biased region" description="Polar residues" evidence="1">
    <location>
        <begin position="342"/>
        <end position="358"/>
    </location>
</feature>
<evidence type="ECO:0000256" key="1">
    <source>
        <dbReference type="SAM" id="MobiDB-lite"/>
    </source>
</evidence>
<organism evidence="3 4">
    <name type="scientific">Populus deltoides</name>
    <name type="common">Eastern poplar</name>
    <name type="synonym">Eastern cottonwood</name>
    <dbReference type="NCBI Taxonomy" id="3696"/>
    <lineage>
        <taxon>Eukaryota</taxon>
        <taxon>Viridiplantae</taxon>
        <taxon>Streptophyta</taxon>
        <taxon>Embryophyta</taxon>
        <taxon>Tracheophyta</taxon>
        <taxon>Spermatophyta</taxon>
        <taxon>Magnoliopsida</taxon>
        <taxon>eudicotyledons</taxon>
        <taxon>Gunneridae</taxon>
        <taxon>Pentapetalae</taxon>
        <taxon>rosids</taxon>
        <taxon>fabids</taxon>
        <taxon>Malpighiales</taxon>
        <taxon>Salicaceae</taxon>
        <taxon>Saliceae</taxon>
        <taxon>Populus</taxon>
    </lineage>
</organism>
<feature type="compositionally biased region" description="Low complexity" evidence="1">
    <location>
        <begin position="539"/>
        <end position="559"/>
    </location>
</feature>
<evidence type="ECO:0000313" key="3">
    <source>
        <dbReference type="EMBL" id="KAH8483600.1"/>
    </source>
</evidence>
<accession>A0A8T2WS63</accession>
<dbReference type="AlphaFoldDB" id="A0A8T2WS63"/>